<comment type="caution">
    <text evidence="2">The sequence shown here is derived from an EMBL/GenBank/DDBJ whole genome shotgun (WGS) entry which is preliminary data.</text>
</comment>
<sequence>MLNMGIRNQWVGSHYQWFRNSLIEQFLLCEFIHVISKSNNHSHFFNHQMFEYETVGHFVVDISANADAHQLQVIQIHKLNVRRCALVLIQVDREFSDSQMPTKLFNTLTPRNLPIIRKDEDYFVFLCTETTERICEQLSMSEGFGNKVKNKITLVEGESKVKVKTINLYGAAGEPSIEERIIPLPIKDYSFLKLPELFPDYSKSFNGKVFRISYPKAPFYIEVERRNGFYLPKRGLYSIWLIEMSQKMNFSYVLFPASFGGSSGKKLANGTWKGAVADVLYGAADMAALVAHVPDRDGGAALSLLSSSKSKTYRLLFSKVSAYPDPAECLRQTLLADMGCIIWKSVSDHPIAKNFTDKNGNIPFQRSSHTTSLITDGYIWEKRAVFRQPLDYITSSMMEIGLTEFWYKKDLDHVRKQSQQDGQKIIYNYDNDDGGAKKLILNQLKGVFLVAICGLGVAGMVFIYEIGTQGFLMKMPRKFMIAGKIL</sequence>
<reference evidence="2 3" key="1">
    <citation type="submission" date="2024-08" db="EMBL/GenBank/DDBJ databases">
        <authorList>
            <person name="Cucini C."/>
            <person name="Frati F."/>
        </authorList>
    </citation>
    <scope>NUCLEOTIDE SEQUENCE [LARGE SCALE GENOMIC DNA]</scope>
</reference>
<keyword evidence="1" id="KW-0472">Membrane</keyword>
<proteinExistence type="predicted"/>
<dbReference type="Proteomes" id="UP001642540">
    <property type="component" value="Unassembled WGS sequence"/>
</dbReference>
<keyword evidence="3" id="KW-1185">Reference proteome</keyword>
<dbReference type="Gene3D" id="3.40.190.10">
    <property type="entry name" value="Periplasmic binding protein-like II"/>
    <property type="match status" value="1"/>
</dbReference>
<accession>A0ABP1PTT9</accession>
<keyword evidence="1" id="KW-1133">Transmembrane helix</keyword>
<evidence type="ECO:0000313" key="3">
    <source>
        <dbReference type="Proteomes" id="UP001642540"/>
    </source>
</evidence>
<gene>
    <name evidence="2" type="ORF">ODALV1_LOCUS2391</name>
</gene>
<organism evidence="2 3">
    <name type="scientific">Orchesella dallaii</name>
    <dbReference type="NCBI Taxonomy" id="48710"/>
    <lineage>
        <taxon>Eukaryota</taxon>
        <taxon>Metazoa</taxon>
        <taxon>Ecdysozoa</taxon>
        <taxon>Arthropoda</taxon>
        <taxon>Hexapoda</taxon>
        <taxon>Collembola</taxon>
        <taxon>Entomobryomorpha</taxon>
        <taxon>Entomobryoidea</taxon>
        <taxon>Orchesellidae</taxon>
        <taxon>Orchesellinae</taxon>
        <taxon>Orchesella</taxon>
    </lineage>
</organism>
<feature type="transmembrane region" description="Helical" evidence="1">
    <location>
        <begin position="447"/>
        <end position="467"/>
    </location>
</feature>
<dbReference type="EMBL" id="CAXLJM020000007">
    <property type="protein sequence ID" value="CAL8072907.1"/>
    <property type="molecule type" value="Genomic_DNA"/>
</dbReference>
<evidence type="ECO:0000256" key="1">
    <source>
        <dbReference type="SAM" id="Phobius"/>
    </source>
</evidence>
<protein>
    <submittedName>
        <fullName evidence="2">Uncharacterized protein</fullName>
    </submittedName>
</protein>
<keyword evidence="1" id="KW-0812">Transmembrane</keyword>
<name>A0ABP1PTT9_9HEXA</name>
<evidence type="ECO:0000313" key="2">
    <source>
        <dbReference type="EMBL" id="CAL8072907.1"/>
    </source>
</evidence>